<feature type="domain" description="CBS" evidence="3">
    <location>
        <begin position="7"/>
        <end position="65"/>
    </location>
</feature>
<comment type="caution">
    <text evidence="4">The sequence shown here is derived from an EMBL/GenBank/DDBJ whole genome shotgun (WGS) entry which is preliminary data.</text>
</comment>
<dbReference type="Pfam" id="PF00571">
    <property type="entry name" value="CBS"/>
    <property type="match status" value="2"/>
</dbReference>
<dbReference type="InterPro" id="IPR046342">
    <property type="entry name" value="CBS_dom_sf"/>
</dbReference>
<dbReference type="CDD" id="cd04584">
    <property type="entry name" value="CBS_pair_AcuB_like"/>
    <property type="match status" value="1"/>
</dbReference>
<protein>
    <recommendedName>
        <fullName evidence="3">CBS domain-containing protein</fullName>
    </recommendedName>
</protein>
<sequence length="159" mass="17768">MIVKDIMISPVITGNMDSTIGEIYNFFKSKQIHHLPIVHDNHLVGLVSDSDIVTALSPYWGTAAEQTRDIDTANRLAHQIMTRNPVCIHANEKIEAAANKILQKDVSCLPVLDETDCLCGILSWKDIIKHFIKDHQNDTQNPLSLIDVKETDNDPGQSQ</sequence>
<keyword evidence="5" id="KW-1185">Reference proteome</keyword>
<feature type="domain" description="CBS" evidence="3">
    <location>
        <begin position="81"/>
        <end position="139"/>
    </location>
</feature>
<dbReference type="PANTHER" id="PTHR43080:SF2">
    <property type="entry name" value="CBS DOMAIN-CONTAINING PROTEIN"/>
    <property type="match status" value="1"/>
</dbReference>
<gene>
    <name evidence="4" type="ORF">BGC07_12145</name>
</gene>
<dbReference type="RefSeq" id="WP_069313330.1">
    <property type="nucleotide sequence ID" value="NZ_MDTU01000001.1"/>
</dbReference>
<dbReference type="InterPro" id="IPR051257">
    <property type="entry name" value="Diverse_CBS-Domain"/>
</dbReference>
<dbReference type="PROSITE" id="PS51371">
    <property type="entry name" value="CBS"/>
    <property type="match status" value="2"/>
</dbReference>
<dbReference type="EMBL" id="MDTU01000001">
    <property type="protein sequence ID" value="ODN43533.1"/>
    <property type="molecule type" value="Genomic_DNA"/>
</dbReference>
<dbReference type="SUPFAM" id="SSF54631">
    <property type="entry name" value="CBS-domain pair"/>
    <property type="match status" value="1"/>
</dbReference>
<reference evidence="4 5" key="1">
    <citation type="submission" date="2016-08" db="EMBL/GenBank/DDBJ databases">
        <title>Draft genome sequence of Candidatus Piscirickettsia litoralis, from seawater.</title>
        <authorList>
            <person name="Wan X."/>
            <person name="Lee A.J."/>
            <person name="Hou S."/>
            <person name="Donachie S.P."/>
        </authorList>
    </citation>
    <scope>NUCLEOTIDE SEQUENCE [LARGE SCALE GENOMIC DNA]</scope>
    <source>
        <strain evidence="4 5">Y2</strain>
    </source>
</reference>
<dbReference type="SMART" id="SM00116">
    <property type="entry name" value="CBS"/>
    <property type="match status" value="2"/>
</dbReference>
<evidence type="ECO:0000256" key="2">
    <source>
        <dbReference type="PROSITE-ProRule" id="PRU00703"/>
    </source>
</evidence>
<proteinExistence type="predicted"/>
<organism evidence="4 5">
    <name type="scientific">Piscirickettsia litoralis</name>
    <dbReference type="NCBI Taxonomy" id="1891921"/>
    <lineage>
        <taxon>Bacteria</taxon>
        <taxon>Pseudomonadati</taxon>
        <taxon>Pseudomonadota</taxon>
        <taxon>Gammaproteobacteria</taxon>
        <taxon>Thiotrichales</taxon>
        <taxon>Piscirickettsiaceae</taxon>
        <taxon>Piscirickettsia</taxon>
    </lineage>
</organism>
<dbReference type="Gene3D" id="3.10.580.10">
    <property type="entry name" value="CBS-domain"/>
    <property type="match status" value="1"/>
</dbReference>
<dbReference type="PANTHER" id="PTHR43080">
    <property type="entry name" value="CBS DOMAIN-CONTAINING PROTEIN CBSX3, MITOCHONDRIAL"/>
    <property type="match status" value="1"/>
</dbReference>
<keyword evidence="1 2" id="KW-0129">CBS domain</keyword>
<evidence type="ECO:0000259" key="3">
    <source>
        <dbReference type="PROSITE" id="PS51371"/>
    </source>
</evidence>
<dbReference type="InterPro" id="IPR000644">
    <property type="entry name" value="CBS_dom"/>
</dbReference>
<name>A0ABX3A526_9GAMM</name>
<dbReference type="Proteomes" id="UP000094329">
    <property type="component" value="Unassembled WGS sequence"/>
</dbReference>
<evidence type="ECO:0000256" key="1">
    <source>
        <dbReference type="ARBA" id="ARBA00023122"/>
    </source>
</evidence>
<accession>A0ABX3A526</accession>
<evidence type="ECO:0000313" key="5">
    <source>
        <dbReference type="Proteomes" id="UP000094329"/>
    </source>
</evidence>
<evidence type="ECO:0000313" key="4">
    <source>
        <dbReference type="EMBL" id="ODN43533.1"/>
    </source>
</evidence>